<gene>
    <name evidence="12" type="primary">asnB</name>
    <name evidence="12" type="ORF">GWO12_08625</name>
</gene>
<name>A0AAE4ZCH0_9BACT</name>
<dbReference type="PIRSF" id="PIRSF001589">
    <property type="entry name" value="Asn_synthetase_glu-h"/>
    <property type="match status" value="1"/>
</dbReference>
<reference evidence="12 13" key="1">
    <citation type="submission" date="2020-01" db="EMBL/GenBank/DDBJ databases">
        <title>Genomes assembled from Gulf of Kutch pelagic sediment metagenomes.</title>
        <authorList>
            <person name="Chandrashekar M."/>
            <person name="Mahajan M.S."/>
            <person name="Dave K.J."/>
            <person name="Vatsa P."/>
            <person name="Nathani N.M."/>
        </authorList>
    </citation>
    <scope>NUCLEOTIDE SEQUENCE [LARGE SCALE GENOMIC DNA]</scope>
    <source>
        <strain evidence="12">KS3-K002</strain>
    </source>
</reference>
<evidence type="ECO:0000256" key="4">
    <source>
        <dbReference type="ARBA" id="ARBA00022741"/>
    </source>
</evidence>
<dbReference type="EC" id="6.3.5.4" evidence="3"/>
<keyword evidence="5 9" id="KW-0067">ATP-binding</keyword>
<dbReference type="AlphaFoldDB" id="A0AAE4ZCH0"/>
<evidence type="ECO:0000256" key="6">
    <source>
        <dbReference type="ARBA" id="ARBA00022962"/>
    </source>
</evidence>
<dbReference type="EMBL" id="JAACAK010000064">
    <property type="protein sequence ID" value="NIR75160.1"/>
    <property type="molecule type" value="Genomic_DNA"/>
</dbReference>
<feature type="domain" description="Glutamine amidotransferase type-2" evidence="11">
    <location>
        <begin position="2"/>
        <end position="214"/>
    </location>
</feature>
<dbReference type="InterPro" id="IPR001962">
    <property type="entry name" value="Asn_synthase"/>
</dbReference>
<evidence type="ECO:0000256" key="5">
    <source>
        <dbReference type="ARBA" id="ARBA00022840"/>
    </source>
</evidence>
<comment type="pathway">
    <text evidence="1">Amino-acid biosynthesis; L-asparagine biosynthesis; L-asparagine from L-aspartate (L-Gln route): step 1/1.</text>
</comment>
<dbReference type="NCBIfam" id="TIGR01536">
    <property type="entry name" value="asn_synth_AEB"/>
    <property type="match status" value="1"/>
</dbReference>
<evidence type="ECO:0000256" key="3">
    <source>
        <dbReference type="ARBA" id="ARBA00012737"/>
    </source>
</evidence>
<keyword evidence="8" id="KW-0028">Amino-acid biosynthesis</keyword>
<dbReference type="Gene3D" id="3.40.50.620">
    <property type="entry name" value="HUPs"/>
    <property type="match status" value="2"/>
</dbReference>
<dbReference type="InterPro" id="IPR006426">
    <property type="entry name" value="Asn_synth_AEB"/>
</dbReference>
<dbReference type="GO" id="GO:0005524">
    <property type="term" value="F:ATP binding"/>
    <property type="evidence" value="ECO:0007669"/>
    <property type="project" value="UniProtKB-KW"/>
</dbReference>
<protein>
    <recommendedName>
        <fullName evidence="3">asparagine synthase (glutamine-hydrolyzing)</fullName>
        <ecNumber evidence="3">6.3.5.4</ecNumber>
    </recommendedName>
</protein>
<keyword evidence="4 9" id="KW-0547">Nucleotide-binding</keyword>
<dbReference type="InterPro" id="IPR033738">
    <property type="entry name" value="AsnB_N"/>
</dbReference>
<evidence type="ECO:0000256" key="1">
    <source>
        <dbReference type="ARBA" id="ARBA00005187"/>
    </source>
</evidence>
<comment type="catalytic activity">
    <reaction evidence="7">
        <text>L-aspartate + L-glutamine + ATP + H2O = L-asparagine + L-glutamate + AMP + diphosphate + H(+)</text>
        <dbReference type="Rhea" id="RHEA:12228"/>
        <dbReference type="ChEBI" id="CHEBI:15377"/>
        <dbReference type="ChEBI" id="CHEBI:15378"/>
        <dbReference type="ChEBI" id="CHEBI:29985"/>
        <dbReference type="ChEBI" id="CHEBI:29991"/>
        <dbReference type="ChEBI" id="CHEBI:30616"/>
        <dbReference type="ChEBI" id="CHEBI:33019"/>
        <dbReference type="ChEBI" id="CHEBI:58048"/>
        <dbReference type="ChEBI" id="CHEBI:58359"/>
        <dbReference type="ChEBI" id="CHEBI:456215"/>
        <dbReference type="EC" id="6.3.5.4"/>
    </reaction>
</comment>
<dbReference type="SUPFAM" id="SSF56235">
    <property type="entry name" value="N-terminal nucleophile aminohydrolases (Ntn hydrolases)"/>
    <property type="match status" value="1"/>
</dbReference>
<dbReference type="Gene3D" id="3.60.20.10">
    <property type="entry name" value="Glutamine Phosphoribosylpyrophosphate, subunit 1, domain 1"/>
    <property type="match status" value="1"/>
</dbReference>
<dbReference type="InterPro" id="IPR017932">
    <property type="entry name" value="GATase_2_dom"/>
</dbReference>
<dbReference type="PROSITE" id="PS51278">
    <property type="entry name" value="GATASE_TYPE_2"/>
    <property type="match status" value="1"/>
</dbReference>
<accession>A0AAE4ZCH0</accession>
<dbReference type="GO" id="GO:0005829">
    <property type="term" value="C:cytosol"/>
    <property type="evidence" value="ECO:0007669"/>
    <property type="project" value="TreeGrafter"/>
</dbReference>
<feature type="binding site" evidence="9">
    <location>
        <position position="100"/>
    </location>
    <ligand>
        <name>L-glutamine</name>
        <dbReference type="ChEBI" id="CHEBI:58359"/>
    </ligand>
</feature>
<organism evidence="12 13">
    <name type="scientific">Candidatus Kutchimonas denitrificans</name>
    <dbReference type="NCBI Taxonomy" id="3056748"/>
    <lineage>
        <taxon>Bacteria</taxon>
        <taxon>Pseudomonadati</taxon>
        <taxon>Gemmatimonadota</taxon>
        <taxon>Gemmatimonadia</taxon>
        <taxon>Candidatus Palauibacterales</taxon>
        <taxon>Candidatus Palauibacteraceae</taxon>
        <taxon>Candidatus Kutchimonas</taxon>
    </lineage>
</organism>
<dbReference type="SUPFAM" id="SSF52402">
    <property type="entry name" value="Adenine nucleotide alpha hydrolases-like"/>
    <property type="match status" value="1"/>
</dbReference>
<dbReference type="PANTHER" id="PTHR43284">
    <property type="entry name" value="ASPARAGINE SYNTHETASE (GLUTAMINE-HYDROLYZING)"/>
    <property type="match status" value="1"/>
</dbReference>
<dbReference type="InterPro" id="IPR014729">
    <property type="entry name" value="Rossmann-like_a/b/a_fold"/>
</dbReference>
<feature type="binding site" evidence="9">
    <location>
        <position position="289"/>
    </location>
    <ligand>
        <name>ATP</name>
        <dbReference type="ChEBI" id="CHEBI:30616"/>
    </ligand>
</feature>
<proteinExistence type="inferred from homology"/>
<dbReference type="CDD" id="cd00712">
    <property type="entry name" value="AsnB"/>
    <property type="match status" value="1"/>
</dbReference>
<evidence type="ECO:0000256" key="8">
    <source>
        <dbReference type="PIRSR" id="PIRSR001589-1"/>
    </source>
</evidence>
<evidence type="ECO:0000256" key="9">
    <source>
        <dbReference type="PIRSR" id="PIRSR001589-2"/>
    </source>
</evidence>
<keyword evidence="12" id="KW-0436">Ligase</keyword>
<comment type="caution">
    <text evidence="12">The sequence shown here is derived from an EMBL/GenBank/DDBJ whole genome shotgun (WGS) entry which is preliminary data.</text>
</comment>
<dbReference type="Pfam" id="PF13537">
    <property type="entry name" value="GATase_7"/>
    <property type="match status" value="1"/>
</dbReference>
<comment type="similarity">
    <text evidence="2">Belongs to the asparagine synthetase family.</text>
</comment>
<feature type="site" description="Important for beta-aspartyl-AMP intermediate formation" evidence="10">
    <location>
        <position position="363"/>
    </location>
</feature>
<evidence type="ECO:0000256" key="7">
    <source>
        <dbReference type="ARBA" id="ARBA00048741"/>
    </source>
</evidence>
<keyword evidence="6 8" id="KW-0315">Glutamine amidotransferase</keyword>
<keyword evidence="8" id="KW-0061">Asparagine biosynthesis</keyword>
<evidence type="ECO:0000259" key="11">
    <source>
        <dbReference type="PROSITE" id="PS51278"/>
    </source>
</evidence>
<evidence type="ECO:0000256" key="2">
    <source>
        <dbReference type="ARBA" id="ARBA00005752"/>
    </source>
</evidence>
<evidence type="ECO:0000256" key="10">
    <source>
        <dbReference type="PIRSR" id="PIRSR001589-3"/>
    </source>
</evidence>
<dbReference type="InterPro" id="IPR051786">
    <property type="entry name" value="ASN_synthetase/amidase"/>
</dbReference>
<dbReference type="InterPro" id="IPR029055">
    <property type="entry name" value="Ntn_hydrolases_N"/>
</dbReference>
<evidence type="ECO:0000313" key="13">
    <source>
        <dbReference type="Proteomes" id="UP000702544"/>
    </source>
</evidence>
<feature type="active site" description="For GATase activity" evidence="8">
    <location>
        <position position="2"/>
    </location>
</feature>
<dbReference type="CDD" id="cd01991">
    <property type="entry name" value="Asn_synthase_B_C"/>
    <property type="match status" value="1"/>
</dbReference>
<dbReference type="Proteomes" id="UP000702544">
    <property type="component" value="Unassembled WGS sequence"/>
</dbReference>
<evidence type="ECO:0000313" key="12">
    <source>
        <dbReference type="EMBL" id="NIR75160.1"/>
    </source>
</evidence>
<feature type="binding site" evidence="9">
    <location>
        <begin position="361"/>
        <end position="362"/>
    </location>
    <ligand>
        <name>ATP</name>
        <dbReference type="ChEBI" id="CHEBI:30616"/>
    </ligand>
</feature>
<dbReference type="GO" id="GO:0006529">
    <property type="term" value="P:asparagine biosynthetic process"/>
    <property type="evidence" value="ECO:0007669"/>
    <property type="project" value="UniProtKB-KW"/>
</dbReference>
<sequence length="646" mass="73394">MCGICGRLELEPGRPAAAEPVGRMAARLAHRGPDDATLWHEGPVALGHRRLSIIDIEGGRQPISNEADTVCIVFNGEIYNFLELSKELRAKGHRFRTRSDTEVIVHAYEEWGADLLPRLEGMFAFGLWDRTRQRLFLARDRLGIKPLFFYHAPAQFLAFASEVKALWHDPDVPIELDTTAIDQYLSLQYVPAPRTGLVGIQKLPPAHGMVVELGKGIRQWEYWDPSDVAVRESRREAADSVRRVLGEAVKSHLVSDVPVGSFLSGGLDSSVVTALMAEAQAAPVRAITVGFREAGFDERPYARSLVERYGCLHHERLLETDAAATFERVVDQLDEPFADWSTLPTFQVSEAAREQVKVVLSGDGGDELFGGYARHRVHRLENLVRHLSDRLPGTLIRGLVGLYPRWLPGRASVRLLAHERTTALALKHAHGFFDSDESRVAIYGPALRDMGSPDERIERLTEPFERYHQRASRLDPLNAALYVELKTYLVDDILTKVDRMSMSHSLEVRPPFLDHRVVELALSLPGSWKIGWLQSKLIYREAFRPLLPEKLWQRSKQGFDIPAAEWLRTKLKERAEDLLFGETTRRRGLVNLEEANRLWSAHQRGDRDYQHRLWALMMLEAWSRVVDRRREGVRLDGSVANRVRRA</sequence>
<dbReference type="PANTHER" id="PTHR43284:SF1">
    <property type="entry name" value="ASPARAGINE SYNTHETASE"/>
    <property type="match status" value="1"/>
</dbReference>
<dbReference type="GO" id="GO:0004066">
    <property type="term" value="F:asparagine synthase (glutamine-hydrolyzing) activity"/>
    <property type="evidence" value="ECO:0007669"/>
    <property type="project" value="UniProtKB-EC"/>
</dbReference>
<dbReference type="Pfam" id="PF00733">
    <property type="entry name" value="Asn_synthase"/>
    <property type="match status" value="1"/>
</dbReference>